<evidence type="ECO:0000256" key="4">
    <source>
        <dbReference type="ARBA" id="ARBA00022827"/>
    </source>
</evidence>
<dbReference type="InterPro" id="IPR016167">
    <property type="entry name" value="FAD-bd_PCMH_sub1"/>
</dbReference>
<dbReference type="PANTHER" id="PTHR42973:SF39">
    <property type="entry name" value="FAD-BINDING PCMH-TYPE DOMAIN-CONTAINING PROTEIN"/>
    <property type="match status" value="1"/>
</dbReference>
<keyword evidence="4" id="KW-0274">FAD</keyword>
<evidence type="ECO:0000313" key="7">
    <source>
        <dbReference type="EMBL" id="SFA94087.1"/>
    </source>
</evidence>
<keyword evidence="5" id="KW-0560">Oxidoreductase</keyword>
<dbReference type="SUPFAM" id="SSF56176">
    <property type="entry name" value="FAD-binding/transporter-associated domain-like"/>
    <property type="match status" value="1"/>
</dbReference>
<name>A0A1I0X0B5_9PSEU</name>
<dbReference type="GO" id="GO:0071949">
    <property type="term" value="F:FAD binding"/>
    <property type="evidence" value="ECO:0007669"/>
    <property type="project" value="InterPro"/>
</dbReference>
<evidence type="ECO:0000256" key="1">
    <source>
        <dbReference type="ARBA" id="ARBA00001974"/>
    </source>
</evidence>
<reference evidence="8" key="1">
    <citation type="submission" date="2016-10" db="EMBL/GenBank/DDBJ databases">
        <authorList>
            <person name="Varghese N."/>
            <person name="Submissions S."/>
        </authorList>
    </citation>
    <scope>NUCLEOTIDE SEQUENCE [LARGE SCALE GENOMIC DNA]</scope>
    <source>
        <strain evidence="8">CGMCC 4.3568</strain>
    </source>
</reference>
<proteinExistence type="inferred from homology"/>
<keyword evidence="8" id="KW-1185">Reference proteome</keyword>
<keyword evidence="3" id="KW-0285">Flavoprotein</keyword>
<comment type="cofactor">
    <cofactor evidence="1">
        <name>FAD</name>
        <dbReference type="ChEBI" id="CHEBI:57692"/>
    </cofactor>
</comment>
<evidence type="ECO:0000256" key="3">
    <source>
        <dbReference type="ARBA" id="ARBA00022630"/>
    </source>
</evidence>
<sequence>MNQKLPRSHLGSMVLLPEDDGYAEAARTFSTTGTPALIVRPRDAHEVSAAIRYARHQDLAVSVRSGGHSVLGHSAGVGGMTLDLRRLDAVTMIDDGERIVRIGAGADWGRVAAFLEPYGLALTAGDHARVGVGGLTVGGGIGWLVRKHGLAIDNLLAARVVTADGRLLVASEDENEDLFWAIRGGGGNFGVVVSFDFAAQPVTTVHYGTVTYQGDDVVSLLRGWRDHMRSAQDELSSTLVLTPKLFGMPESVMLLLCYSGNDSAAAAEAIDPLLGLGTVTGKQISATRYVDILEKEAELPPGVRIAARNSLVRSLGDEVLAAIAGTHGSNTSTVLSLRSLGGAFARVPADATAFAHRDAEAMIVATAFLEEGATEAEVEKALTPWQAVAAHGSGVYGNFQGSETAADLAAIYPPATYARLAAAKQTYDPANVFHRNHNIAPSGAVRTEGIA</sequence>
<dbReference type="InterPro" id="IPR016166">
    <property type="entry name" value="FAD-bd_PCMH"/>
</dbReference>
<dbReference type="Pfam" id="PF08031">
    <property type="entry name" value="BBE"/>
    <property type="match status" value="1"/>
</dbReference>
<dbReference type="GO" id="GO:0016491">
    <property type="term" value="F:oxidoreductase activity"/>
    <property type="evidence" value="ECO:0007669"/>
    <property type="project" value="UniProtKB-KW"/>
</dbReference>
<gene>
    <name evidence="7" type="ORF">SAMN05216266_102350</name>
</gene>
<evidence type="ECO:0000256" key="2">
    <source>
        <dbReference type="ARBA" id="ARBA00005466"/>
    </source>
</evidence>
<dbReference type="InterPro" id="IPR012951">
    <property type="entry name" value="BBE"/>
</dbReference>
<comment type="similarity">
    <text evidence="2">Belongs to the oxygen-dependent FAD-linked oxidoreductase family.</text>
</comment>
<evidence type="ECO:0000256" key="5">
    <source>
        <dbReference type="ARBA" id="ARBA00023002"/>
    </source>
</evidence>
<evidence type="ECO:0000313" key="8">
    <source>
        <dbReference type="Proteomes" id="UP000243799"/>
    </source>
</evidence>
<accession>A0A1I0X0B5</accession>
<dbReference type="Gene3D" id="3.40.462.20">
    <property type="match status" value="1"/>
</dbReference>
<dbReference type="Proteomes" id="UP000243799">
    <property type="component" value="Unassembled WGS sequence"/>
</dbReference>
<dbReference type="STRING" id="490629.SAMN05216266_102350"/>
<dbReference type="Pfam" id="PF01565">
    <property type="entry name" value="FAD_binding_4"/>
    <property type="match status" value="1"/>
</dbReference>
<organism evidence="7 8">
    <name type="scientific">Amycolatopsis marina</name>
    <dbReference type="NCBI Taxonomy" id="490629"/>
    <lineage>
        <taxon>Bacteria</taxon>
        <taxon>Bacillati</taxon>
        <taxon>Actinomycetota</taxon>
        <taxon>Actinomycetes</taxon>
        <taxon>Pseudonocardiales</taxon>
        <taxon>Pseudonocardiaceae</taxon>
        <taxon>Amycolatopsis</taxon>
    </lineage>
</organism>
<feature type="domain" description="FAD-binding PCMH-type" evidence="6">
    <location>
        <begin position="31"/>
        <end position="202"/>
    </location>
</feature>
<dbReference type="Gene3D" id="3.30.43.10">
    <property type="entry name" value="Uridine Diphospho-n-acetylenolpyruvylglucosamine Reductase, domain 2"/>
    <property type="match status" value="1"/>
</dbReference>
<dbReference type="OrthoDB" id="9775082at2"/>
<dbReference type="InterPro" id="IPR036318">
    <property type="entry name" value="FAD-bd_PCMH-like_sf"/>
</dbReference>
<dbReference type="AlphaFoldDB" id="A0A1I0X0B5"/>
<dbReference type="PANTHER" id="PTHR42973">
    <property type="entry name" value="BINDING OXIDOREDUCTASE, PUTATIVE (AFU_ORTHOLOGUE AFUA_1G17690)-RELATED"/>
    <property type="match status" value="1"/>
</dbReference>
<dbReference type="InterPro" id="IPR016164">
    <property type="entry name" value="FAD-linked_Oxase-like_C"/>
</dbReference>
<dbReference type="SUPFAM" id="SSF55103">
    <property type="entry name" value="FAD-linked oxidases, C-terminal domain"/>
    <property type="match status" value="1"/>
</dbReference>
<dbReference type="EMBL" id="FOKG01000002">
    <property type="protein sequence ID" value="SFA94087.1"/>
    <property type="molecule type" value="Genomic_DNA"/>
</dbReference>
<dbReference type="PROSITE" id="PS00862">
    <property type="entry name" value="OX2_COVAL_FAD"/>
    <property type="match status" value="1"/>
</dbReference>
<dbReference type="PROSITE" id="PS51387">
    <property type="entry name" value="FAD_PCMH"/>
    <property type="match status" value="1"/>
</dbReference>
<dbReference type="RefSeq" id="WP_091670636.1">
    <property type="nucleotide sequence ID" value="NZ_FOKG01000002.1"/>
</dbReference>
<dbReference type="Gene3D" id="3.30.465.10">
    <property type="match status" value="1"/>
</dbReference>
<evidence type="ECO:0000259" key="6">
    <source>
        <dbReference type="PROSITE" id="PS51387"/>
    </source>
</evidence>
<dbReference type="InterPro" id="IPR050416">
    <property type="entry name" value="FAD-linked_Oxidoreductase"/>
</dbReference>
<dbReference type="InterPro" id="IPR006093">
    <property type="entry name" value="Oxy_OxRdtase_FAD_BS"/>
</dbReference>
<dbReference type="InterPro" id="IPR016169">
    <property type="entry name" value="FAD-bd_PCMH_sub2"/>
</dbReference>
<protein>
    <submittedName>
        <fullName evidence="7">FAD/FMN-containing dehydrogenase</fullName>
    </submittedName>
</protein>
<dbReference type="InterPro" id="IPR006094">
    <property type="entry name" value="Oxid_FAD_bind_N"/>
</dbReference>